<evidence type="ECO:0000256" key="1">
    <source>
        <dbReference type="ARBA" id="ARBA00004155"/>
    </source>
</evidence>
<dbReference type="Proteomes" id="UP000663856">
    <property type="component" value="Unassembled WGS sequence"/>
</dbReference>
<evidence type="ECO:0000256" key="10">
    <source>
        <dbReference type="ARBA" id="ARBA00048473"/>
    </source>
</evidence>
<feature type="signal peptide" evidence="12">
    <location>
        <begin position="1"/>
        <end position="25"/>
    </location>
</feature>
<proteinExistence type="inferred from homology"/>
<dbReference type="FunFam" id="1.20.1280.290:FF:000016">
    <property type="entry name" value="Cystinosin homolog"/>
    <property type="match status" value="1"/>
</dbReference>
<dbReference type="EMBL" id="CAJNOW010002187">
    <property type="protein sequence ID" value="CAF1343462.1"/>
    <property type="molecule type" value="Genomic_DNA"/>
</dbReference>
<gene>
    <name evidence="13" type="ORF">KQP761_LOCUS6860</name>
    <name evidence="14" type="ORF">MBJ925_LOCUS16531</name>
    <name evidence="16" type="ORF">WKI299_LOCUS29808</name>
    <name evidence="15" type="ORF">XDN619_LOCUS25305</name>
</gene>
<feature type="transmembrane region" description="Helical" evidence="11">
    <location>
        <begin position="179"/>
        <end position="198"/>
    </location>
</feature>
<keyword evidence="4 11" id="KW-0812">Transmembrane</keyword>
<evidence type="ECO:0000313" key="16">
    <source>
        <dbReference type="EMBL" id="CAF2148498.1"/>
    </source>
</evidence>
<keyword evidence="3" id="KW-0813">Transport</keyword>
<evidence type="ECO:0000256" key="12">
    <source>
        <dbReference type="SAM" id="SignalP"/>
    </source>
</evidence>
<dbReference type="InterPro" id="IPR005282">
    <property type="entry name" value="LC_transporter"/>
</dbReference>
<dbReference type="OrthoDB" id="75720at2759"/>
<dbReference type="PANTHER" id="PTHR13131">
    <property type="entry name" value="CYSTINOSIN"/>
    <property type="match status" value="1"/>
</dbReference>
<keyword evidence="7 11" id="KW-1133">Transmembrane helix</keyword>
<feature type="transmembrane region" description="Helical" evidence="11">
    <location>
        <begin position="319"/>
        <end position="338"/>
    </location>
</feature>
<evidence type="ECO:0000313" key="15">
    <source>
        <dbReference type="EMBL" id="CAF2134051.1"/>
    </source>
</evidence>
<evidence type="ECO:0000256" key="9">
    <source>
        <dbReference type="ARBA" id="ARBA00023228"/>
    </source>
</evidence>
<dbReference type="EMBL" id="CAJNRF010013414">
    <property type="protein sequence ID" value="CAF2148498.1"/>
    <property type="molecule type" value="Genomic_DNA"/>
</dbReference>
<dbReference type="InterPro" id="IPR006603">
    <property type="entry name" value="PQ-loop_rpt"/>
</dbReference>
<evidence type="ECO:0000313" key="17">
    <source>
        <dbReference type="Proteomes" id="UP000663887"/>
    </source>
</evidence>
<organism evidence="15 17">
    <name type="scientific">Rotaria magnacalcarata</name>
    <dbReference type="NCBI Taxonomy" id="392030"/>
    <lineage>
        <taxon>Eukaryota</taxon>
        <taxon>Metazoa</taxon>
        <taxon>Spiralia</taxon>
        <taxon>Gnathifera</taxon>
        <taxon>Rotifera</taxon>
        <taxon>Eurotatoria</taxon>
        <taxon>Bdelloidea</taxon>
        <taxon>Philodinida</taxon>
        <taxon>Philodinidae</taxon>
        <taxon>Rotaria</taxon>
    </lineage>
</organism>
<dbReference type="AlphaFoldDB" id="A0A816WIU9"/>
<protein>
    <recommendedName>
        <fullName evidence="18">Cystinosin</fullName>
    </recommendedName>
</protein>
<sequence length="400" mass="45522">MESMHRKNILLLIFAFCLTFHRSDSEKLTANNHELLFDPASLTVSVGRNASTTIHLVSEQDEPIHISFVYGEDRSHSTDYIKPLASIDFPRHSSRMGMVLIITGLRPGHVIVGCNITPAFNTNLTDRDFLRINIALSAKLDRIINIIGWFSFATWSFSFYPQIVLNFRRQSVVGLSFDFLALNIFGYFCYSVSNIGFYSWKSVQDGYVKMHPHGVIPVLLNDVVFGLHGFIASFLTIFQCVLFQHSGQQVTYAASILLFLLTLLLSITTILTSVNRMNLLLLMYFYSYVKLAVCAIKYIPQVLMNRRRKSTEGWSIGNVIFDFLGGILSLVQMFLFAINYNDWLSLFGSITKFGLVIVSITFDIVFIVQHYVLYKNRQQKPDGYQVLDNNEETTAVTINS</sequence>
<evidence type="ECO:0000256" key="4">
    <source>
        <dbReference type="ARBA" id="ARBA00022692"/>
    </source>
</evidence>
<name>A0A816WIU9_9BILA</name>
<dbReference type="NCBIfam" id="TIGR00951">
    <property type="entry name" value="2A43"/>
    <property type="match status" value="1"/>
</dbReference>
<evidence type="ECO:0000256" key="2">
    <source>
        <dbReference type="ARBA" id="ARBA00006855"/>
    </source>
</evidence>
<dbReference type="Gene3D" id="1.20.1280.290">
    <property type="match status" value="2"/>
</dbReference>
<keyword evidence="5" id="KW-0677">Repeat</keyword>
<dbReference type="GO" id="GO:0015293">
    <property type="term" value="F:symporter activity"/>
    <property type="evidence" value="ECO:0007669"/>
    <property type="project" value="UniProtKB-KW"/>
</dbReference>
<dbReference type="Proteomes" id="UP000663834">
    <property type="component" value="Unassembled WGS sequence"/>
</dbReference>
<reference evidence="15" key="1">
    <citation type="submission" date="2021-02" db="EMBL/GenBank/DDBJ databases">
        <authorList>
            <person name="Nowell W R."/>
        </authorList>
    </citation>
    <scope>NUCLEOTIDE SEQUENCE</scope>
</reference>
<feature type="transmembrane region" description="Helical" evidence="11">
    <location>
        <begin position="146"/>
        <end position="167"/>
    </location>
</feature>
<feature type="transmembrane region" description="Helical" evidence="11">
    <location>
        <begin position="350"/>
        <end position="374"/>
    </location>
</feature>
<evidence type="ECO:0008006" key="18">
    <source>
        <dbReference type="Google" id="ProtNLM"/>
    </source>
</evidence>
<feature type="transmembrane region" description="Helical" evidence="11">
    <location>
        <begin position="218"/>
        <end position="238"/>
    </location>
</feature>
<evidence type="ECO:0000256" key="3">
    <source>
        <dbReference type="ARBA" id="ARBA00022448"/>
    </source>
</evidence>
<accession>A0A816WIU9</accession>
<keyword evidence="9" id="KW-0458">Lysosome</keyword>
<comment type="catalytic activity">
    <reaction evidence="10">
        <text>L-cystine(out) + H(+)(out) = L-cystine(in) + H(+)(in)</text>
        <dbReference type="Rhea" id="RHEA:66172"/>
        <dbReference type="ChEBI" id="CHEBI:15378"/>
        <dbReference type="ChEBI" id="CHEBI:35491"/>
    </reaction>
    <physiologicalReaction direction="left-to-right" evidence="10">
        <dbReference type="Rhea" id="RHEA:66173"/>
    </physiologicalReaction>
</comment>
<keyword evidence="8 11" id="KW-0472">Membrane</keyword>
<dbReference type="EMBL" id="CAJNRE010008046">
    <property type="protein sequence ID" value="CAF2069993.1"/>
    <property type="molecule type" value="Genomic_DNA"/>
</dbReference>
<dbReference type="SMART" id="SM00679">
    <property type="entry name" value="CTNS"/>
    <property type="match status" value="2"/>
</dbReference>
<feature type="chain" id="PRO_5036413302" description="Cystinosin" evidence="12">
    <location>
        <begin position="26"/>
        <end position="400"/>
    </location>
</feature>
<comment type="caution">
    <text evidence="15">The sequence shown here is derived from an EMBL/GenBank/DDBJ whole genome shotgun (WGS) entry which is preliminary data.</text>
</comment>
<keyword evidence="6" id="KW-0769">Symport</keyword>
<dbReference type="Proteomes" id="UP000663824">
    <property type="component" value="Unassembled WGS sequence"/>
</dbReference>
<feature type="transmembrane region" description="Helical" evidence="11">
    <location>
        <begin position="250"/>
        <end position="271"/>
    </location>
</feature>
<evidence type="ECO:0000256" key="6">
    <source>
        <dbReference type="ARBA" id="ARBA00022847"/>
    </source>
</evidence>
<dbReference type="PANTHER" id="PTHR13131:SF5">
    <property type="entry name" value="CYSTINOSIN"/>
    <property type="match status" value="1"/>
</dbReference>
<dbReference type="GO" id="GO:0015184">
    <property type="term" value="F:L-cystine transmembrane transporter activity"/>
    <property type="evidence" value="ECO:0007669"/>
    <property type="project" value="TreeGrafter"/>
</dbReference>
<evidence type="ECO:0000313" key="13">
    <source>
        <dbReference type="EMBL" id="CAF1343462.1"/>
    </source>
</evidence>
<dbReference type="GO" id="GO:0005765">
    <property type="term" value="C:lysosomal membrane"/>
    <property type="evidence" value="ECO:0007669"/>
    <property type="project" value="UniProtKB-SubCell"/>
</dbReference>
<evidence type="ECO:0000256" key="11">
    <source>
        <dbReference type="SAM" id="Phobius"/>
    </source>
</evidence>
<dbReference type="Pfam" id="PF04193">
    <property type="entry name" value="PQ-loop"/>
    <property type="match status" value="2"/>
</dbReference>
<evidence type="ECO:0000313" key="14">
    <source>
        <dbReference type="EMBL" id="CAF2069993.1"/>
    </source>
</evidence>
<dbReference type="EMBL" id="CAJNRG010011625">
    <property type="protein sequence ID" value="CAF2134051.1"/>
    <property type="molecule type" value="Genomic_DNA"/>
</dbReference>
<evidence type="ECO:0000256" key="8">
    <source>
        <dbReference type="ARBA" id="ARBA00023136"/>
    </source>
</evidence>
<evidence type="ECO:0000256" key="5">
    <source>
        <dbReference type="ARBA" id="ARBA00022737"/>
    </source>
</evidence>
<comment type="similarity">
    <text evidence="2">Belongs to the cystinosin family.</text>
</comment>
<comment type="subcellular location">
    <subcellularLocation>
        <location evidence="1">Lysosome membrane</location>
        <topology evidence="1">Multi-pass membrane protein</topology>
    </subcellularLocation>
</comment>
<keyword evidence="12" id="KW-0732">Signal</keyword>
<evidence type="ECO:0000256" key="7">
    <source>
        <dbReference type="ARBA" id="ARBA00022989"/>
    </source>
</evidence>
<dbReference type="Proteomes" id="UP000663887">
    <property type="component" value="Unassembled WGS sequence"/>
</dbReference>